<protein>
    <recommendedName>
        <fullName evidence="3">Lipoprotein</fullName>
    </recommendedName>
</protein>
<accession>A0A2T5JTP9</accession>
<sequence length="119" mass="13394">MTRTVLLSALGFLLGSCGTPEFRAEKDSCTADWMTRIPPRHEQEMYNQVQSRQVPTGTTTCTGVGYTVTCHQVMRTEYYTVPAVRTVDRNEPLRDLQIRQCTQQACIAKYGNAECEKPG</sequence>
<reference evidence="1 2" key="1">
    <citation type="submission" date="2018-04" db="EMBL/GenBank/DDBJ databases">
        <title>Genomic Encyclopedia of Type Strains, Phase III (KMG-III): the genomes of soil and plant-associated and newly described type strains.</title>
        <authorList>
            <person name="Whitman W."/>
        </authorList>
    </citation>
    <scope>NUCLEOTIDE SEQUENCE [LARGE SCALE GENOMIC DNA]</scope>
    <source>
        <strain evidence="1 2">KA25</strain>
    </source>
</reference>
<name>A0A2T5JTP9_9RHOB</name>
<comment type="caution">
    <text evidence="1">The sequence shown here is derived from an EMBL/GenBank/DDBJ whole genome shotgun (WGS) entry which is preliminary data.</text>
</comment>
<evidence type="ECO:0008006" key="3">
    <source>
        <dbReference type="Google" id="ProtNLM"/>
    </source>
</evidence>
<dbReference type="Proteomes" id="UP000244060">
    <property type="component" value="Unassembled WGS sequence"/>
</dbReference>
<dbReference type="OrthoDB" id="7865331at2"/>
<evidence type="ECO:0000313" key="2">
    <source>
        <dbReference type="Proteomes" id="UP000244060"/>
    </source>
</evidence>
<dbReference type="PROSITE" id="PS51257">
    <property type="entry name" value="PROKAR_LIPOPROTEIN"/>
    <property type="match status" value="1"/>
</dbReference>
<proteinExistence type="predicted"/>
<gene>
    <name evidence="1" type="ORF">C8J28_12248</name>
</gene>
<keyword evidence="2" id="KW-1185">Reference proteome</keyword>
<dbReference type="EMBL" id="QAOT01000022">
    <property type="protein sequence ID" value="PTR13418.1"/>
    <property type="molecule type" value="Genomic_DNA"/>
</dbReference>
<evidence type="ECO:0000313" key="1">
    <source>
        <dbReference type="EMBL" id="PTR13418.1"/>
    </source>
</evidence>
<dbReference type="RefSeq" id="WP_108222322.1">
    <property type="nucleotide sequence ID" value="NZ_QAOT01000022.1"/>
</dbReference>
<dbReference type="AlphaFoldDB" id="A0A2T5JTP9"/>
<organism evidence="1 2">
    <name type="scientific">Cereibacter azotoformans</name>
    <dbReference type="NCBI Taxonomy" id="43057"/>
    <lineage>
        <taxon>Bacteria</taxon>
        <taxon>Pseudomonadati</taxon>
        <taxon>Pseudomonadota</taxon>
        <taxon>Alphaproteobacteria</taxon>
        <taxon>Rhodobacterales</taxon>
        <taxon>Paracoccaceae</taxon>
        <taxon>Cereibacter</taxon>
    </lineage>
</organism>